<organism evidence="2 3">
    <name type="scientific">Pycnoporus cinnabarinus</name>
    <name type="common">Cinnabar-red polypore</name>
    <name type="synonym">Trametes cinnabarina</name>
    <dbReference type="NCBI Taxonomy" id="5643"/>
    <lineage>
        <taxon>Eukaryota</taxon>
        <taxon>Fungi</taxon>
        <taxon>Dikarya</taxon>
        <taxon>Basidiomycota</taxon>
        <taxon>Agaricomycotina</taxon>
        <taxon>Agaricomycetes</taxon>
        <taxon>Polyporales</taxon>
        <taxon>Polyporaceae</taxon>
        <taxon>Trametes</taxon>
    </lineage>
</organism>
<evidence type="ECO:0000256" key="1">
    <source>
        <dbReference type="SAM" id="MobiDB-lite"/>
    </source>
</evidence>
<feature type="compositionally biased region" description="Low complexity" evidence="1">
    <location>
        <begin position="113"/>
        <end position="129"/>
    </location>
</feature>
<feature type="compositionally biased region" description="Acidic residues" evidence="1">
    <location>
        <begin position="1166"/>
        <end position="1183"/>
    </location>
</feature>
<gene>
    <name evidence="2" type="ORF">BN946_scf184499.g17</name>
</gene>
<dbReference type="EMBL" id="CCBP010000019">
    <property type="protein sequence ID" value="CDO68492.1"/>
    <property type="molecule type" value="Genomic_DNA"/>
</dbReference>
<dbReference type="STRING" id="5643.A0A060S291"/>
<dbReference type="OMA" id="HERMNDE"/>
<proteinExistence type="predicted"/>
<accession>A0A060S291</accession>
<keyword evidence="3" id="KW-1185">Reference proteome</keyword>
<comment type="caution">
    <text evidence="2">The sequence shown here is derived from an EMBL/GenBank/DDBJ whole genome shotgun (WGS) entry which is preliminary data.</text>
</comment>
<reference evidence="2" key="1">
    <citation type="submission" date="2014-01" db="EMBL/GenBank/DDBJ databases">
        <title>The genome of the white-rot fungus Pycnoporus cinnabarinus: a basidiomycete model with a versatile arsenal for lignocellulosic biomass breakdown.</title>
        <authorList>
            <person name="Levasseur A."/>
            <person name="Lomascolo A."/>
            <person name="Ruiz-Duenas F.J."/>
            <person name="Uzan E."/>
            <person name="Piumi F."/>
            <person name="Kues U."/>
            <person name="Ram A.F.J."/>
            <person name="Murat C."/>
            <person name="Haon M."/>
            <person name="Benoit I."/>
            <person name="Arfi Y."/>
            <person name="Chevret D."/>
            <person name="Drula E."/>
            <person name="Kwon M.J."/>
            <person name="Gouret P."/>
            <person name="Lesage-Meessen L."/>
            <person name="Lombard V."/>
            <person name="Mariette J."/>
            <person name="Noirot C."/>
            <person name="Park J."/>
            <person name="Patyshakuliyeva A."/>
            <person name="Wieneger R.A.B."/>
            <person name="Wosten H.A.B."/>
            <person name="Martin F."/>
            <person name="Coutinho P.M."/>
            <person name="de Vries R."/>
            <person name="Martinez A.T."/>
            <person name="Klopp C."/>
            <person name="Pontarotti P."/>
            <person name="Henrissat B."/>
            <person name="Record E."/>
        </authorList>
    </citation>
    <scope>NUCLEOTIDE SEQUENCE [LARGE SCALE GENOMIC DNA]</scope>
    <source>
        <strain evidence="2">BRFM137</strain>
    </source>
</reference>
<feature type="compositionally biased region" description="Polar residues" evidence="1">
    <location>
        <begin position="1143"/>
        <end position="1155"/>
    </location>
</feature>
<dbReference type="OrthoDB" id="3208495at2759"/>
<name>A0A060S291_PYCCI</name>
<evidence type="ECO:0000313" key="2">
    <source>
        <dbReference type="EMBL" id="CDO68492.1"/>
    </source>
</evidence>
<protein>
    <submittedName>
        <fullName evidence="2">Uncharacterized protein</fullName>
    </submittedName>
</protein>
<dbReference type="HOGENOM" id="CLU_002498_0_0_1"/>
<dbReference type="Proteomes" id="UP000029665">
    <property type="component" value="Unassembled WGS sequence"/>
</dbReference>
<feature type="region of interest" description="Disordered" evidence="1">
    <location>
        <begin position="727"/>
        <end position="754"/>
    </location>
</feature>
<dbReference type="Pfam" id="PF18759">
    <property type="entry name" value="Plavaka"/>
    <property type="match status" value="1"/>
</dbReference>
<dbReference type="InterPro" id="IPR041078">
    <property type="entry name" value="Plavaka"/>
</dbReference>
<sequence length="1193" mass="134008">MFRLRTIVQGVWASQTSRFVPTGFKRRRLDETDTQAVESSAAGTAATQGNPSAAREHQEESPLSKAADADADVPIIAPKLVAGRPQRLNRGRLPARFRDNIPEGPVPIPPVPVSRVPSPAPSSMSSSAAFVPHSTKMRTAPNQFGLIREYNGALPSVDPEDEVGVNDLLDDSAISWKTLSGATRRGLLIAPYPNMSSYLFGRWFWNSSAMKSDTDRADLLKNCILHPEFDPRDLHGLNWKKLDDELASSGSGVGRFGSGDGWKPAAVTISVPLGSAGGVHDYTVDGLLYRPLEDVIATVCASELSAGFHYTPYRKLWQPPSGPDGQIPLLETVHGELYTSQAFLDAHLELQRSPLEPGCTLPRAVIACMPWSDSTHLAEYGNASLWPTYMLFGNQTKYERGRPSSNACHHVAYIPKLPSDIEDLINKHVHVDSIDKILTHCRRELMQGVWRVMLSDGFVHAYRHGIVVKCYDGVTRRLYPRFFTYSADYPEKKDAISAVGMARDMASRTRNARVDSADRRYKVNRAREFIYEQGRGLASKAVEDLLKAESLVPTVNVFSERLSPLLPNFHELFVPDFLHEWELGVWKNLMIHLIRILHAESGNAVREFNARFRQVPIFGRDTIRRMSRNMSEMKQMAARDFEDALQSFIPVIESLLQQAHNDLVLDLLWDTASVHALHKLRMHTDTTVNVVTAFFCIFTNTLRRFKAITCAAYKTAELPKEVQARVRRQAQKSLRDTARAAPPPQAASADQPPTVRRKEYNMNTYKLHSLRDYPLYIIRVGTLDSYTTQIGELAHRIAKERFARTSKKAFTTQLAKIERRETHLKHMGHGLSHLEDANQPISEPAADADLSGDSVEGENMSLSMHHYIGQSQKVYEYLPQFVHKYRGDPAAKDFVHRLKAHLLRRIIQASGETSANAAEPTDEQLQAVLFNNDRIYRHQTMRVNYTTYDVRRGQDIVHIGTDHCHIMVHANEDIPDADSEGAPEPAMFWYAKVLGIYHVNVLDMRTTHSARPVRMEFLHVRWFGRDPDWRSGWEAKRLDRVGFVPESDEGAFDFVDPADVIRACHLIPAFAEGRTTSLLGPSSLARTPSENHEDWERYYVNRFVDRDMFMRYLGGAVGHGTLLVPSVRNLCAISLPDYDSTVAPQPSEHATTVTDNGAVDLPDQPQSDDDDRDTDGDIGEGEGYDSNVPFALL</sequence>
<feature type="region of interest" description="Disordered" evidence="1">
    <location>
        <begin position="96"/>
        <end position="129"/>
    </location>
</feature>
<feature type="region of interest" description="Disordered" evidence="1">
    <location>
        <begin position="1143"/>
        <end position="1193"/>
    </location>
</feature>
<dbReference type="AlphaFoldDB" id="A0A060S291"/>
<feature type="region of interest" description="Disordered" evidence="1">
    <location>
        <begin position="30"/>
        <end position="70"/>
    </location>
</feature>
<evidence type="ECO:0000313" key="3">
    <source>
        <dbReference type="Proteomes" id="UP000029665"/>
    </source>
</evidence>
<feature type="compositionally biased region" description="Polar residues" evidence="1">
    <location>
        <begin position="34"/>
        <end position="51"/>
    </location>
</feature>